<evidence type="ECO:0000313" key="4">
    <source>
        <dbReference type="EMBL" id="GGP99335.1"/>
    </source>
</evidence>
<comment type="caution">
    <text evidence="4">The sequence shown here is derived from an EMBL/GenBank/DDBJ whole genome shotgun (WGS) entry which is preliminary data.</text>
</comment>
<dbReference type="Proteomes" id="UP000611554">
    <property type="component" value="Unassembled WGS sequence"/>
</dbReference>
<dbReference type="Gene3D" id="3.40.630.190">
    <property type="entry name" value="LCP protein"/>
    <property type="match status" value="1"/>
</dbReference>
<comment type="similarity">
    <text evidence="1">Belongs to the LytR/CpsA/Psr (LCP) family.</text>
</comment>
<dbReference type="EMBL" id="BMQJ01000007">
    <property type="protein sequence ID" value="GGP99335.1"/>
    <property type="molecule type" value="Genomic_DNA"/>
</dbReference>
<dbReference type="Pfam" id="PF03816">
    <property type="entry name" value="LytR_cpsA_psr"/>
    <property type="match status" value="1"/>
</dbReference>
<dbReference type="InterPro" id="IPR050922">
    <property type="entry name" value="LytR/CpsA/Psr_CW_biosynth"/>
</dbReference>
<dbReference type="PANTHER" id="PTHR33392">
    <property type="entry name" value="POLYISOPRENYL-TEICHOIC ACID--PEPTIDOGLYCAN TEICHOIC ACID TRANSFERASE TAGU"/>
    <property type="match status" value="1"/>
</dbReference>
<dbReference type="InterPro" id="IPR004474">
    <property type="entry name" value="LytR_CpsA_psr"/>
</dbReference>
<dbReference type="PANTHER" id="PTHR33392:SF6">
    <property type="entry name" value="POLYISOPRENYL-TEICHOIC ACID--PEPTIDOGLYCAN TEICHOIC ACID TRANSFERASE TAGU"/>
    <property type="match status" value="1"/>
</dbReference>
<evidence type="ECO:0000256" key="1">
    <source>
        <dbReference type="ARBA" id="ARBA00006068"/>
    </source>
</evidence>
<evidence type="ECO:0000313" key="5">
    <source>
        <dbReference type="Proteomes" id="UP000611554"/>
    </source>
</evidence>
<keyword evidence="5" id="KW-1185">Reference proteome</keyword>
<keyword evidence="2" id="KW-0472">Membrane</keyword>
<feature type="domain" description="Cell envelope-related transcriptional attenuator" evidence="3">
    <location>
        <begin position="128"/>
        <end position="283"/>
    </location>
</feature>
<organism evidence="4 5">
    <name type="scientific">Streptosporangium pseudovulgare</name>
    <dbReference type="NCBI Taxonomy" id="35765"/>
    <lineage>
        <taxon>Bacteria</taxon>
        <taxon>Bacillati</taxon>
        <taxon>Actinomycetota</taxon>
        <taxon>Actinomycetes</taxon>
        <taxon>Streptosporangiales</taxon>
        <taxon>Streptosporangiaceae</taxon>
        <taxon>Streptosporangium</taxon>
    </lineage>
</organism>
<accession>A0ABQ2QYE5</accession>
<gene>
    <name evidence="4" type="ORF">GCM10010140_31700</name>
</gene>
<evidence type="ECO:0000256" key="2">
    <source>
        <dbReference type="SAM" id="Phobius"/>
    </source>
</evidence>
<evidence type="ECO:0000259" key="3">
    <source>
        <dbReference type="Pfam" id="PF03816"/>
    </source>
</evidence>
<sequence>MDDLTTLRDLGRDLEHEPPATLAHQRRRLLDTASGPRWTFRAVRPLWTLRVTRGWAALGLAAAVTAAAAVAVPVVFRTYGFQAAVGDPSVTAPRGERPPGAEGTLDILFVGTDSEALNPRHRAGTGARSDTMLLIHLPAGRKKATVVSFPRDSIVRIPSCETPGGKPVPARTDMINSAYDKGGLNCAWRTVESLTGIRVDHVVETDFSGFAKLVDALGGVEMTLPRAVVDPKAKVRLPAGRQILNGRAALGYARVRYALGDGSDLMRVQRQQRLMGALVKKAEKLTGDPAKLAGFLTEARKWVRTDPGFDAETMLAVAESLRTVGPGEVEFVTVPVHPHPEDRNRLQWDARGAERLFAGLRKK</sequence>
<proteinExistence type="inferred from homology"/>
<dbReference type="RefSeq" id="WP_189247237.1">
    <property type="nucleotide sequence ID" value="NZ_BMQJ01000007.1"/>
</dbReference>
<name>A0ABQ2QYE5_9ACTN</name>
<protein>
    <recommendedName>
        <fullName evidence="3">Cell envelope-related transcriptional attenuator domain-containing protein</fullName>
    </recommendedName>
</protein>
<feature type="transmembrane region" description="Helical" evidence="2">
    <location>
        <begin position="55"/>
        <end position="76"/>
    </location>
</feature>
<keyword evidence="2" id="KW-1133">Transmembrane helix</keyword>
<reference evidence="5" key="1">
    <citation type="journal article" date="2019" name="Int. J. Syst. Evol. Microbiol.">
        <title>The Global Catalogue of Microorganisms (GCM) 10K type strain sequencing project: providing services to taxonomists for standard genome sequencing and annotation.</title>
        <authorList>
            <consortium name="The Broad Institute Genomics Platform"/>
            <consortium name="The Broad Institute Genome Sequencing Center for Infectious Disease"/>
            <person name="Wu L."/>
            <person name="Ma J."/>
        </authorList>
    </citation>
    <scope>NUCLEOTIDE SEQUENCE [LARGE SCALE GENOMIC DNA]</scope>
    <source>
        <strain evidence="5">JCM 3115</strain>
    </source>
</reference>
<keyword evidence="2" id="KW-0812">Transmembrane</keyword>
<dbReference type="NCBIfam" id="TIGR00350">
    <property type="entry name" value="lytR_cpsA_psr"/>
    <property type="match status" value="1"/>
</dbReference>